<feature type="non-terminal residue" evidence="3">
    <location>
        <position position="180"/>
    </location>
</feature>
<dbReference type="PROSITE" id="PS51733">
    <property type="entry name" value="BPL_LPL_CATALYTIC"/>
    <property type="match status" value="1"/>
</dbReference>
<accession>A0A0F8YWY7</accession>
<reference evidence="3" key="1">
    <citation type="journal article" date="2015" name="Nature">
        <title>Complex archaea that bridge the gap between prokaryotes and eukaryotes.</title>
        <authorList>
            <person name="Spang A."/>
            <person name="Saw J.H."/>
            <person name="Jorgensen S.L."/>
            <person name="Zaremba-Niedzwiedzka K."/>
            <person name="Martijn J."/>
            <person name="Lind A.E."/>
            <person name="van Eijk R."/>
            <person name="Schleper C."/>
            <person name="Guy L."/>
            <person name="Ettema T.J."/>
        </authorList>
    </citation>
    <scope>NUCLEOTIDE SEQUENCE</scope>
</reference>
<dbReference type="InterPro" id="IPR004143">
    <property type="entry name" value="BPL_LPL_catalytic"/>
</dbReference>
<proteinExistence type="predicted"/>
<dbReference type="InterPro" id="IPR045864">
    <property type="entry name" value="aa-tRNA-synth_II/BPL/LPL"/>
</dbReference>
<dbReference type="NCBIfam" id="TIGR00121">
    <property type="entry name" value="birA_ligase"/>
    <property type="match status" value="1"/>
</dbReference>
<dbReference type="GO" id="GO:0004077">
    <property type="term" value="F:biotin--[biotin carboxyl-carrier protein] ligase activity"/>
    <property type="evidence" value="ECO:0007669"/>
    <property type="project" value="InterPro"/>
</dbReference>
<dbReference type="PANTHER" id="PTHR12835:SF5">
    <property type="entry name" value="BIOTIN--PROTEIN LIGASE"/>
    <property type="match status" value="1"/>
</dbReference>
<keyword evidence="1" id="KW-0436">Ligase</keyword>
<dbReference type="InterPro" id="IPR004408">
    <property type="entry name" value="Biotin_CoA_COase_ligase"/>
</dbReference>
<dbReference type="AlphaFoldDB" id="A0A0F8YWY7"/>
<feature type="domain" description="BPL/LPL catalytic" evidence="2">
    <location>
        <begin position="1"/>
        <end position="180"/>
    </location>
</feature>
<evidence type="ECO:0000256" key="1">
    <source>
        <dbReference type="ARBA" id="ARBA00022598"/>
    </source>
</evidence>
<dbReference type="PANTHER" id="PTHR12835">
    <property type="entry name" value="BIOTIN PROTEIN LIGASE"/>
    <property type="match status" value="1"/>
</dbReference>
<dbReference type="CDD" id="cd16442">
    <property type="entry name" value="BPL"/>
    <property type="match status" value="1"/>
</dbReference>
<name>A0A0F8YWY7_9ZZZZ</name>
<evidence type="ECO:0000259" key="2">
    <source>
        <dbReference type="PROSITE" id="PS51733"/>
    </source>
</evidence>
<dbReference type="Pfam" id="PF03099">
    <property type="entry name" value="BPL_LplA_LipB"/>
    <property type="match status" value="1"/>
</dbReference>
<dbReference type="SUPFAM" id="SSF55681">
    <property type="entry name" value="Class II aaRS and biotin synthetases"/>
    <property type="match status" value="1"/>
</dbReference>
<sequence>MLSKIKIIYIEKTGSTQDSVLEYLQNDYFPSLLLVAKIQTSGRGRKDGDWFSPLGGFWATLGISISILLNEAQLAMFHYFTATLLTRVISEEYDLSVQIKWPNDLIYENKKLAGILIDYITGTQKNYILIGMGVNLNNSQNEMPENIKSIAISIRDILHKSVSLDDFAQKICFYADLYFS</sequence>
<dbReference type="Gene3D" id="3.30.930.10">
    <property type="entry name" value="Bira Bifunctional Protein, Domain 2"/>
    <property type="match status" value="1"/>
</dbReference>
<dbReference type="EMBL" id="LAZR01066973">
    <property type="protein sequence ID" value="KKK52526.1"/>
    <property type="molecule type" value="Genomic_DNA"/>
</dbReference>
<dbReference type="GO" id="GO:0005737">
    <property type="term" value="C:cytoplasm"/>
    <property type="evidence" value="ECO:0007669"/>
    <property type="project" value="TreeGrafter"/>
</dbReference>
<comment type="caution">
    <text evidence="3">The sequence shown here is derived from an EMBL/GenBank/DDBJ whole genome shotgun (WGS) entry which is preliminary data.</text>
</comment>
<protein>
    <recommendedName>
        <fullName evidence="2">BPL/LPL catalytic domain-containing protein</fullName>
    </recommendedName>
</protein>
<gene>
    <name evidence="3" type="ORF">LCGC14_3104030</name>
</gene>
<evidence type="ECO:0000313" key="3">
    <source>
        <dbReference type="EMBL" id="KKK52526.1"/>
    </source>
</evidence>
<organism evidence="3">
    <name type="scientific">marine sediment metagenome</name>
    <dbReference type="NCBI Taxonomy" id="412755"/>
    <lineage>
        <taxon>unclassified sequences</taxon>
        <taxon>metagenomes</taxon>
        <taxon>ecological metagenomes</taxon>
    </lineage>
</organism>